<keyword evidence="3 13" id="KW-0028">Amino-acid biosynthesis</keyword>
<comment type="caution">
    <text evidence="16">The sequence shown here is derived from an EMBL/GenBank/DDBJ whole genome shotgun (WGS) entry which is preliminary data.</text>
</comment>
<protein>
    <recommendedName>
        <fullName evidence="10 13">4-hydroxy-tetrahydrodipicolinate reductase</fullName>
        <shortName evidence="13">HTPA reductase</shortName>
        <ecNumber evidence="10 13">1.17.1.8</ecNumber>
    </recommendedName>
</protein>
<evidence type="ECO:0000259" key="14">
    <source>
        <dbReference type="Pfam" id="PF01113"/>
    </source>
</evidence>
<dbReference type="PROSITE" id="PS01298">
    <property type="entry name" value="DAPB"/>
    <property type="match status" value="1"/>
</dbReference>
<dbReference type="Proteomes" id="UP000214646">
    <property type="component" value="Unassembled WGS sequence"/>
</dbReference>
<gene>
    <name evidence="13" type="primary">dapB</name>
    <name evidence="16" type="ORF">FRUB_06770</name>
</gene>
<comment type="similarity">
    <text evidence="1 13">Belongs to the DapB family.</text>
</comment>
<dbReference type="EC" id="1.17.1.8" evidence="10 13"/>
<keyword evidence="6 13" id="KW-0560">Oxidoreductase</keyword>
<evidence type="ECO:0000256" key="9">
    <source>
        <dbReference type="ARBA" id="ARBA00037922"/>
    </source>
</evidence>
<comment type="pathway">
    <text evidence="9 13">Amino-acid biosynthesis; L-lysine biosynthesis via DAP pathway; (S)-tetrahydrodipicolinate from L-aspartate: step 4/4.</text>
</comment>
<evidence type="ECO:0000259" key="15">
    <source>
        <dbReference type="Pfam" id="PF05173"/>
    </source>
</evidence>
<feature type="domain" description="Dihydrodipicolinate reductase N-terminal" evidence="14">
    <location>
        <begin position="5"/>
        <end position="125"/>
    </location>
</feature>
<feature type="binding site" evidence="13">
    <location>
        <begin position="98"/>
        <end position="100"/>
    </location>
    <ligand>
        <name>NAD(+)</name>
        <dbReference type="ChEBI" id="CHEBI:57540"/>
    </ligand>
</feature>
<evidence type="ECO:0000313" key="16">
    <source>
        <dbReference type="EMBL" id="OWK37650.1"/>
    </source>
</evidence>
<dbReference type="InterPro" id="IPR023940">
    <property type="entry name" value="DHDPR_bac"/>
</dbReference>
<dbReference type="InterPro" id="IPR000846">
    <property type="entry name" value="DapB_N"/>
</dbReference>
<dbReference type="HAMAP" id="MF_00102">
    <property type="entry name" value="DapB"/>
    <property type="match status" value="1"/>
</dbReference>
<comment type="catalytic activity">
    <reaction evidence="11 13">
        <text>(S)-2,3,4,5-tetrahydrodipicolinate + NADP(+) + H2O = (2S,4S)-4-hydroxy-2,3,4,5-tetrahydrodipicolinate + NADPH + H(+)</text>
        <dbReference type="Rhea" id="RHEA:35331"/>
        <dbReference type="ChEBI" id="CHEBI:15377"/>
        <dbReference type="ChEBI" id="CHEBI:15378"/>
        <dbReference type="ChEBI" id="CHEBI:16845"/>
        <dbReference type="ChEBI" id="CHEBI:57783"/>
        <dbReference type="ChEBI" id="CHEBI:58349"/>
        <dbReference type="ChEBI" id="CHEBI:67139"/>
        <dbReference type="EC" id="1.17.1.8"/>
    </reaction>
</comment>
<evidence type="ECO:0000256" key="2">
    <source>
        <dbReference type="ARBA" id="ARBA00022490"/>
    </source>
</evidence>
<keyword evidence="8 13" id="KW-0457">Lysine biosynthesis</keyword>
<dbReference type="InterPro" id="IPR036291">
    <property type="entry name" value="NAD(P)-bd_dom_sf"/>
</dbReference>
<comment type="subunit">
    <text evidence="13">Homotetramer.</text>
</comment>
<comment type="function">
    <text evidence="13">Catalyzes the conversion of 4-hydroxy-tetrahydrodipicolinate (HTPA) to tetrahydrodipicolinate.</text>
</comment>
<feature type="active site" description="Proton donor" evidence="13">
    <location>
        <position position="160"/>
    </location>
</feature>
<feature type="binding site" evidence="13">
    <location>
        <begin position="9"/>
        <end position="14"/>
    </location>
    <ligand>
        <name>NAD(+)</name>
        <dbReference type="ChEBI" id="CHEBI:57540"/>
    </ligand>
</feature>
<dbReference type="Pfam" id="PF05173">
    <property type="entry name" value="DapB_C"/>
    <property type="match status" value="1"/>
</dbReference>
<organism evidence="16 17">
    <name type="scientific">Fimbriiglobus ruber</name>
    <dbReference type="NCBI Taxonomy" id="1908690"/>
    <lineage>
        <taxon>Bacteria</taxon>
        <taxon>Pseudomonadati</taxon>
        <taxon>Planctomycetota</taxon>
        <taxon>Planctomycetia</taxon>
        <taxon>Gemmatales</taxon>
        <taxon>Gemmataceae</taxon>
        <taxon>Fimbriiglobus</taxon>
    </lineage>
</organism>
<dbReference type="PANTHER" id="PTHR20836">
    <property type="entry name" value="DIHYDRODIPICOLINATE REDUCTASE"/>
    <property type="match status" value="1"/>
</dbReference>
<dbReference type="SUPFAM" id="SSF55347">
    <property type="entry name" value="Glyceraldehyde-3-phosphate dehydrogenase-like, C-terminal domain"/>
    <property type="match status" value="1"/>
</dbReference>
<dbReference type="Gene3D" id="3.40.50.720">
    <property type="entry name" value="NAD(P)-binding Rossmann-like Domain"/>
    <property type="match status" value="1"/>
</dbReference>
<dbReference type="UniPathway" id="UPA00034">
    <property type="reaction ID" value="UER00018"/>
</dbReference>
<evidence type="ECO:0000313" key="17">
    <source>
        <dbReference type="Proteomes" id="UP000214646"/>
    </source>
</evidence>
<dbReference type="RefSeq" id="WP_088257520.1">
    <property type="nucleotide sequence ID" value="NZ_NIDE01000014.1"/>
</dbReference>
<feature type="active site" description="Proton donor/acceptor" evidence="13">
    <location>
        <position position="156"/>
    </location>
</feature>
<sequence length="264" mass="27880">MKTFIAINGASGRMGKRLVALAQEDPDLVVVAAVNSPNNPHLGQDAGTIAGVQPLGVPVSAELPLSARIDCVIDFSSPAGTLSVLKPCVDRKLPLVIATTGLEADHRAEIAAAAHHTAVLLSPSMSLVVNLLFKLTKVTAQALAGKGFDVEIIERHHRFKKDAPSGTAAHFAKIVQQEMGQKQIRHGRDGIVGERPHEEIGVHAIRGGDNVGEHTVIFSALGETLELVHKGYSRDSYARGALLAAKFMVGKGAGMYTMNDVLGI</sequence>
<reference evidence="17" key="1">
    <citation type="submission" date="2017-06" db="EMBL/GenBank/DDBJ databases">
        <title>Genome analysis of Fimbriiglobus ruber SP5, the first member of the order Planctomycetales with confirmed chitinolytic capability.</title>
        <authorList>
            <person name="Ravin N.V."/>
            <person name="Rakitin A.L."/>
            <person name="Ivanova A.A."/>
            <person name="Beletsky A.V."/>
            <person name="Kulichevskaya I.S."/>
            <person name="Mardanov A.V."/>
            <person name="Dedysh S.N."/>
        </authorList>
    </citation>
    <scope>NUCLEOTIDE SEQUENCE [LARGE SCALE GENOMIC DNA]</scope>
    <source>
        <strain evidence="17">SP5</strain>
    </source>
</reference>
<dbReference type="InterPro" id="IPR022663">
    <property type="entry name" value="DapB_C"/>
</dbReference>
<proteinExistence type="inferred from homology"/>
<evidence type="ECO:0000256" key="5">
    <source>
        <dbReference type="ARBA" id="ARBA00022915"/>
    </source>
</evidence>
<dbReference type="GO" id="GO:0016726">
    <property type="term" value="F:oxidoreductase activity, acting on CH or CH2 groups, NAD or NADP as acceptor"/>
    <property type="evidence" value="ECO:0007669"/>
    <property type="project" value="UniProtKB-UniRule"/>
</dbReference>
<evidence type="ECO:0000256" key="13">
    <source>
        <dbReference type="HAMAP-Rule" id="MF_00102"/>
    </source>
</evidence>
<keyword evidence="7 13" id="KW-0520">NAD</keyword>
<evidence type="ECO:0000256" key="11">
    <source>
        <dbReference type="ARBA" id="ARBA00049080"/>
    </source>
</evidence>
<evidence type="ECO:0000256" key="1">
    <source>
        <dbReference type="ARBA" id="ARBA00006642"/>
    </source>
</evidence>
<feature type="binding site" evidence="13">
    <location>
        <position position="157"/>
    </location>
    <ligand>
        <name>(S)-2,3,4,5-tetrahydrodipicolinate</name>
        <dbReference type="ChEBI" id="CHEBI:16845"/>
    </ligand>
</feature>
<evidence type="ECO:0000256" key="3">
    <source>
        <dbReference type="ARBA" id="ARBA00022605"/>
    </source>
</evidence>
<evidence type="ECO:0000256" key="12">
    <source>
        <dbReference type="ARBA" id="ARBA00049396"/>
    </source>
</evidence>
<dbReference type="CDD" id="cd02274">
    <property type="entry name" value="DHDPR_N"/>
    <property type="match status" value="1"/>
</dbReference>
<comment type="caution">
    <text evidence="13">Lacks conserved residue(s) required for the propagation of feature annotation.</text>
</comment>
<dbReference type="Gene3D" id="3.30.360.10">
    <property type="entry name" value="Dihydrodipicolinate Reductase, domain 2"/>
    <property type="match status" value="1"/>
</dbReference>
<dbReference type="AlphaFoldDB" id="A0A225D7R9"/>
<dbReference type="GO" id="GO:0009089">
    <property type="term" value="P:lysine biosynthetic process via diaminopimelate"/>
    <property type="evidence" value="ECO:0007669"/>
    <property type="project" value="UniProtKB-UniRule"/>
</dbReference>
<dbReference type="PIRSF" id="PIRSF000161">
    <property type="entry name" value="DHPR"/>
    <property type="match status" value="1"/>
</dbReference>
<dbReference type="PANTHER" id="PTHR20836:SF0">
    <property type="entry name" value="4-HYDROXY-TETRAHYDRODIPICOLINATE REDUCTASE 1, CHLOROPLASTIC-RELATED"/>
    <property type="match status" value="1"/>
</dbReference>
<feature type="binding site" evidence="13">
    <location>
        <begin position="166"/>
        <end position="167"/>
    </location>
    <ligand>
        <name>(S)-2,3,4,5-tetrahydrodipicolinate</name>
        <dbReference type="ChEBI" id="CHEBI:16845"/>
    </ligand>
</feature>
<dbReference type="GO" id="GO:0008839">
    <property type="term" value="F:4-hydroxy-tetrahydrodipicolinate reductase"/>
    <property type="evidence" value="ECO:0007669"/>
    <property type="project" value="UniProtKB-UniRule"/>
</dbReference>
<evidence type="ECO:0000256" key="7">
    <source>
        <dbReference type="ARBA" id="ARBA00023027"/>
    </source>
</evidence>
<dbReference type="NCBIfam" id="TIGR00036">
    <property type="entry name" value="dapB"/>
    <property type="match status" value="1"/>
</dbReference>
<feature type="domain" description="Dihydrodipicolinate reductase C-terminal" evidence="15">
    <location>
        <begin position="129"/>
        <end position="262"/>
    </location>
</feature>
<dbReference type="EMBL" id="NIDE01000014">
    <property type="protein sequence ID" value="OWK37650.1"/>
    <property type="molecule type" value="Genomic_DNA"/>
</dbReference>
<keyword evidence="17" id="KW-1185">Reference proteome</keyword>
<dbReference type="GO" id="GO:0050661">
    <property type="term" value="F:NADP binding"/>
    <property type="evidence" value="ECO:0007669"/>
    <property type="project" value="UniProtKB-UniRule"/>
</dbReference>
<dbReference type="Pfam" id="PF01113">
    <property type="entry name" value="DapB_N"/>
    <property type="match status" value="1"/>
</dbReference>
<comment type="caution">
    <text evidence="13">Was originally thought to be a dihydrodipicolinate reductase (DHDPR), catalyzing the conversion of dihydrodipicolinate to tetrahydrodipicolinate. However, it was shown in E.coli that the substrate of the enzymatic reaction is not dihydrodipicolinate (DHDP) but in fact (2S,4S)-4-hydroxy-2,3,4,5-tetrahydrodipicolinic acid (HTPA), the product released by the DapA-catalyzed reaction.</text>
</comment>
<dbReference type="GO" id="GO:0019877">
    <property type="term" value="P:diaminopimelate biosynthetic process"/>
    <property type="evidence" value="ECO:0007669"/>
    <property type="project" value="UniProtKB-UniRule"/>
</dbReference>
<keyword evidence="5 13" id="KW-0220">Diaminopimelate biosynthesis</keyword>
<dbReference type="InterPro" id="IPR022664">
    <property type="entry name" value="DapB_N_CS"/>
</dbReference>
<dbReference type="GO" id="GO:0005829">
    <property type="term" value="C:cytosol"/>
    <property type="evidence" value="ECO:0007669"/>
    <property type="project" value="TreeGrafter"/>
</dbReference>
<evidence type="ECO:0000256" key="6">
    <source>
        <dbReference type="ARBA" id="ARBA00023002"/>
    </source>
</evidence>
<comment type="catalytic activity">
    <reaction evidence="12 13">
        <text>(S)-2,3,4,5-tetrahydrodipicolinate + NAD(+) + H2O = (2S,4S)-4-hydroxy-2,3,4,5-tetrahydrodipicolinate + NADH + H(+)</text>
        <dbReference type="Rhea" id="RHEA:35323"/>
        <dbReference type="ChEBI" id="CHEBI:15377"/>
        <dbReference type="ChEBI" id="CHEBI:15378"/>
        <dbReference type="ChEBI" id="CHEBI:16845"/>
        <dbReference type="ChEBI" id="CHEBI:57540"/>
        <dbReference type="ChEBI" id="CHEBI:57945"/>
        <dbReference type="ChEBI" id="CHEBI:67139"/>
        <dbReference type="EC" id="1.17.1.8"/>
    </reaction>
</comment>
<dbReference type="SUPFAM" id="SSF51735">
    <property type="entry name" value="NAD(P)-binding Rossmann-fold domains"/>
    <property type="match status" value="1"/>
</dbReference>
<dbReference type="GO" id="GO:0051287">
    <property type="term" value="F:NAD binding"/>
    <property type="evidence" value="ECO:0007669"/>
    <property type="project" value="UniProtKB-UniRule"/>
</dbReference>
<keyword evidence="4 13" id="KW-0521">NADP</keyword>
<feature type="binding site" evidence="13">
    <location>
        <begin position="122"/>
        <end position="125"/>
    </location>
    <ligand>
        <name>NAD(+)</name>
        <dbReference type="ChEBI" id="CHEBI:57540"/>
    </ligand>
</feature>
<dbReference type="OrthoDB" id="9790352at2"/>
<keyword evidence="2 13" id="KW-0963">Cytoplasm</keyword>
<evidence type="ECO:0000256" key="10">
    <source>
        <dbReference type="ARBA" id="ARBA00038983"/>
    </source>
</evidence>
<name>A0A225D7R9_9BACT</name>
<evidence type="ECO:0000256" key="4">
    <source>
        <dbReference type="ARBA" id="ARBA00022857"/>
    </source>
</evidence>
<evidence type="ECO:0000256" key="8">
    <source>
        <dbReference type="ARBA" id="ARBA00023154"/>
    </source>
</evidence>
<accession>A0A225D7R9</accession>
<comment type="subcellular location">
    <subcellularLocation>
        <location evidence="13">Cytoplasm</location>
    </subcellularLocation>
</comment>